<dbReference type="InterPro" id="IPR007239">
    <property type="entry name" value="Atg5"/>
</dbReference>
<keyword evidence="2 5" id="KW-1017">Isopeptide bond</keyword>
<comment type="function">
    <text evidence="5">Involved in autophagic vesicle formation.</text>
</comment>
<dbReference type="GeneID" id="25566824"/>
<dbReference type="GO" id="GO:0061908">
    <property type="term" value="C:phagophore"/>
    <property type="evidence" value="ECO:0007669"/>
    <property type="project" value="TreeGrafter"/>
</dbReference>
<dbReference type="eggNOG" id="KOG2976">
    <property type="taxonomic scope" value="Eukaryota"/>
</dbReference>
<dbReference type="GO" id="GO:0000422">
    <property type="term" value="P:autophagy of mitochondrion"/>
    <property type="evidence" value="ECO:0007669"/>
    <property type="project" value="TreeGrafter"/>
</dbReference>
<keyword evidence="9" id="KW-1185">Reference proteome</keyword>
<accession>A0A0L0DKA2</accession>
<comment type="subunit">
    <text evidence="5">Conjugated with ATG12.</text>
</comment>
<evidence type="ECO:0000313" key="9">
    <source>
        <dbReference type="Proteomes" id="UP000054408"/>
    </source>
</evidence>
<dbReference type="OrthoDB" id="272162at2759"/>
<proteinExistence type="inferred from homology"/>
<dbReference type="RefSeq" id="XP_013755283.1">
    <property type="nucleotide sequence ID" value="XM_013899829.1"/>
</dbReference>
<dbReference type="GO" id="GO:0034274">
    <property type="term" value="C:Atg12-Atg5-Atg16 complex"/>
    <property type="evidence" value="ECO:0007669"/>
    <property type="project" value="TreeGrafter"/>
</dbReference>
<sequence length="211" mass="22941">MWVTAAVKAATGGSAGAAGVDGVWELVVHFTDFPHDAEDDEADTANMMDMTTMVEAEEVKAWYMNRLKEAEYVKHGSSKGIMLMSKANHAQLFRAVATHDYDRYWAVNRTLSADSVASPAKLKHVPLRLAFRNTPTMADLILPIHPTTGELTTLGNALDALLPDKPPGTIVLVHGVELDPDVTLHDLTNSMAYADNFVYVAIAYPPHSLPA</sequence>
<dbReference type="EMBL" id="GL349473">
    <property type="protein sequence ID" value="KNC52486.1"/>
    <property type="molecule type" value="Genomic_DNA"/>
</dbReference>
<dbReference type="Pfam" id="PF04106">
    <property type="entry name" value="ATG5_UblB"/>
    <property type="match status" value="1"/>
</dbReference>
<name>A0A0L0DKA2_THETB</name>
<comment type="subcellular location">
    <subcellularLocation>
        <location evidence="5">Preautophagosomal structure membrane</location>
        <topology evidence="5">Peripheral membrane protein</topology>
    </subcellularLocation>
</comment>
<evidence type="ECO:0000256" key="4">
    <source>
        <dbReference type="ARBA" id="ARBA00023006"/>
    </source>
</evidence>
<dbReference type="PANTHER" id="PTHR13040:SF2">
    <property type="entry name" value="AUTOPHAGY PROTEIN 5"/>
    <property type="match status" value="1"/>
</dbReference>
<dbReference type="STRING" id="461836.A0A0L0DKA2"/>
<protein>
    <recommendedName>
        <fullName evidence="5">Autophagy protein 5</fullName>
    </recommendedName>
</protein>
<evidence type="ECO:0000256" key="3">
    <source>
        <dbReference type="ARBA" id="ARBA00022843"/>
    </source>
</evidence>
<keyword evidence="3 5" id="KW-0832">Ubl conjugation</keyword>
<dbReference type="Proteomes" id="UP000054408">
    <property type="component" value="Unassembled WGS sequence"/>
</dbReference>
<dbReference type="PANTHER" id="PTHR13040">
    <property type="entry name" value="AUTOPHAGY PROTEIN 5"/>
    <property type="match status" value="1"/>
</dbReference>
<gene>
    <name evidence="8" type="ORF">AMSG_08043</name>
</gene>
<keyword evidence="4 5" id="KW-0072">Autophagy</keyword>
<dbReference type="Pfam" id="PF20637">
    <property type="entry name" value="ATG5_HBR"/>
    <property type="match status" value="1"/>
</dbReference>
<dbReference type="Gene3D" id="3.10.20.90">
    <property type="entry name" value="Phosphatidylinositol 3-kinase Catalytic Subunit, Chain A, domain 1"/>
    <property type="match status" value="1"/>
</dbReference>
<dbReference type="GO" id="GO:0005776">
    <property type="term" value="C:autophagosome"/>
    <property type="evidence" value="ECO:0007669"/>
    <property type="project" value="TreeGrafter"/>
</dbReference>
<reference evidence="8 9" key="1">
    <citation type="submission" date="2010-05" db="EMBL/GenBank/DDBJ databases">
        <title>The Genome Sequence of Thecamonas trahens ATCC 50062.</title>
        <authorList>
            <consortium name="The Broad Institute Genome Sequencing Platform"/>
            <person name="Russ C."/>
            <person name="Cuomo C."/>
            <person name="Shea T."/>
            <person name="Young S.K."/>
            <person name="Zeng Q."/>
            <person name="Koehrsen M."/>
            <person name="Haas B."/>
            <person name="Borodovsky M."/>
            <person name="Guigo R."/>
            <person name="Alvarado L."/>
            <person name="Berlin A."/>
            <person name="Bochicchio J."/>
            <person name="Borenstein D."/>
            <person name="Chapman S."/>
            <person name="Chen Z."/>
            <person name="Freedman E."/>
            <person name="Gellesch M."/>
            <person name="Goldberg J."/>
            <person name="Griggs A."/>
            <person name="Gujja S."/>
            <person name="Heilman E."/>
            <person name="Heiman D."/>
            <person name="Hepburn T."/>
            <person name="Howarth C."/>
            <person name="Jen D."/>
            <person name="Larson L."/>
            <person name="Mehta T."/>
            <person name="Park D."/>
            <person name="Pearson M."/>
            <person name="Roberts A."/>
            <person name="Saif S."/>
            <person name="Shenoy N."/>
            <person name="Sisk P."/>
            <person name="Stolte C."/>
            <person name="Sykes S."/>
            <person name="Thomson T."/>
            <person name="Walk T."/>
            <person name="White J."/>
            <person name="Yandava C."/>
            <person name="Burger G."/>
            <person name="Gray M.W."/>
            <person name="Holland P.W.H."/>
            <person name="King N."/>
            <person name="Lang F.B.F."/>
            <person name="Roger A.J."/>
            <person name="Ruiz-Trillo I."/>
            <person name="Lander E."/>
            <person name="Nusbaum C."/>
        </authorList>
    </citation>
    <scope>NUCLEOTIDE SEQUENCE [LARGE SCALE GENOMIC DNA]</scope>
    <source>
        <strain evidence="8 9">ATCC 50062</strain>
    </source>
</reference>
<evidence type="ECO:0000256" key="1">
    <source>
        <dbReference type="ARBA" id="ARBA00006910"/>
    </source>
</evidence>
<dbReference type="GO" id="GO:0034045">
    <property type="term" value="C:phagophore assembly site membrane"/>
    <property type="evidence" value="ECO:0007669"/>
    <property type="project" value="UniProtKB-SubCell"/>
</dbReference>
<evidence type="ECO:0000256" key="5">
    <source>
        <dbReference type="RuleBase" id="RU361202"/>
    </source>
</evidence>
<dbReference type="GO" id="GO:0034727">
    <property type="term" value="P:piecemeal microautophagy of the nucleus"/>
    <property type="evidence" value="ECO:0007669"/>
    <property type="project" value="TreeGrafter"/>
</dbReference>
<dbReference type="InterPro" id="IPR048940">
    <property type="entry name" value="ATG5_HBR"/>
</dbReference>
<evidence type="ECO:0000259" key="7">
    <source>
        <dbReference type="Pfam" id="PF20637"/>
    </source>
</evidence>
<keyword evidence="5" id="KW-0472">Membrane</keyword>
<dbReference type="GO" id="GO:0019776">
    <property type="term" value="F:Atg8-family ligase activity"/>
    <property type="evidence" value="ECO:0007669"/>
    <property type="project" value="TreeGrafter"/>
</dbReference>
<evidence type="ECO:0000313" key="8">
    <source>
        <dbReference type="EMBL" id="KNC52486.1"/>
    </source>
</evidence>
<dbReference type="InterPro" id="IPR048318">
    <property type="entry name" value="ATG5_UblB"/>
</dbReference>
<feature type="domain" description="Autophagy protein ATG5 UblB" evidence="6">
    <location>
        <begin position="124"/>
        <end position="202"/>
    </location>
</feature>
<dbReference type="GO" id="GO:0044233">
    <property type="term" value="C:mitochondria-associated endoplasmic reticulum membrane contact site"/>
    <property type="evidence" value="ECO:0007669"/>
    <property type="project" value="TreeGrafter"/>
</dbReference>
<dbReference type="InterPro" id="IPR042526">
    <property type="entry name" value="Atg5_HR"/>
</dbReference>
<feature type="domain" description="Autophagy protein ATG5 alpha-helical bundle region" evidence="7">
    <location>
        <begin position="57"/>
        <end position="111"/>
    </location>
</feature>
<evidence type="ECO:0000256" key="2">
    <source>
        <dbReference type="ARBA" id="ARBA00022499"/>
    </source>
</evidence>
<dbReference type="Gene3D" id="1.10.246.190">
    <property type="entry name" value="Autophagy protein Apg5, helix rich domain"/>
    <property type="match status" value="1"/>
</dbReference>
<comment type="similarity">
    <text evidence="1 5">Belongs to the ATG5 family.</text>
</comment>
<dbReference type="GO" id="GO:0006995">
    <property type="term" value="P:cellular response to nitrogen starvation"/>
    <property type="evidence" value="ECO:0007669"/>
    <property type="project" value="TreeGrafter"/>
</dbReference>
<evidence type="ECO:0000259" key="6">
    <source>
        <dbReference type="Pfam" id="PF04106"/>
    </source>
</evidence>
<organism evidence="8 9">
    <name type="scientific">Thecamonas trahens ATCC 50062</name>
    <dbReference type="NCBI Taxonomy" id="461836"/>
    <lineage>
        <taxon>Eukaryota</taxon>
        <taxon>Apusozoa</taxon>
        <taxon>Apusomonadida</taxon>
        <taxon>Apusomonadidae</taxon>
        <taxon>Thecamonas</taxon>
    </lineage>
</organism>
<dbReference type="AlphaFoldDB" id="A0A0L0DKA2"/>